<organism evidence="1 2">
    <name type="scientific">Pseudoduganella lurida</name>
    <dbReference type="NCBI Taxonomy" id="1036180"/>
    <lineage>
        <taxon>Bacteria</taxon>
        <taxon>Pseudomonadati</taxon>
        <taxon>Pseudomonadota</taxon>
        <taxon>Betaproteobacteria</taxon>
        <taxon>Burkholderiales</taxon>
        <taxon>Oxalobacteraceae</taxon>
        <taxon>Telluria group</taxon>
        <taxon>Pseudoduganella</taxon>
    </lineage>
</organism>
<keyword evidence="2" id="KW-1185">Reference proteome</keyword>
<proteinExistence type="predicted"/>
<protein>
    <submittedName>
        <fullName evidence="1">Uncharacterized protein</fullName>
    </submittedName>
</protein>
<name>A0A562R7R7_9BURK</name>
<reference evidence="1 2" key="1">
    <citation type="journal article" date="2015" name="Stand. Genomic Sci.">
        <title>Genomic Encyclopedia of Bacterial and Archaeal Type Strains, Phase III: the genomes of soil and plant-associated and newly described type strains.</title>
        <authorList>
            <person name="Whitman W.B."/>
            <person name="Woyke T."/>
            <person name="Klenk H.P."/>
            <person name="Zhou Y."/>
            <person name="Lilburn T.G."/>
            <person name="Beck B.J."/>
            <person name="De Vos P."/>
            <person name="Vandamme P."/>
            <person name="Eisen J.A."/>
            <person name="Garrity G."/>
            <person name="Hugenholtz P."/>
            <person name="Kyrpides N.C."/>
        </authorList>
    </citation>
    <scope>NUCLEOTIDE SEQUENCE [LARGE SCALE GENOMIC DNA]</scope>
    <source>
        <strain evidence="1 2">CGMCC 1.10822</strain>
    </source>
</reference>
<gene>
    <name evidence="1" type="ORF">IP91_03186</name>
</gene>
<sequence>MPRYLLTSVSATLPCSANCHVPMGMAALNDGKHGNVSIPGERQCFINLTRRSDMAHMARIDKLPVGVDARSASRPWELVDDPVGCEPRGTWCQPTVVAMRAPAPVVGMVGQFGPNRVQDDIPQQLQQVFLLVDMDCVEPILQQMSAKRMSPVELLRILPVQVMHRRGQIGIGGFDKEVKMVRHQAKAVDQKVKLVDCFFENAQPDRMIVRIHEHVCAAIATGRHVIHGPVEGVSGRSAHAFTLSHKALSMLSALIQPDATFCIRYPEMTKVLRSSCPGAWHQDIVESVSRSQAPGHGLISGDRGSAA</sequence>
<comment type="caution">
    <text evidence="1">The sequence shown here is derived from an EMBL/GenBank/DDBJ whole genome shotgun (WGS) entry which is preliminary data.</text>
</comment>
<evidence type="ECO:0000313" key="1">
    <source>
        <dbReference type="EMBL" id="TWI64416.1"/>
    </source>
</evidence>
<dbReference type="Proteomes" id="UP000318431">
    <property type="component" value="Unassembled WGS sequence"/>
</dbReference>
<dbReference type="EMBL" id="VLLB01000005">
    <property type="protein sequence ID" value="TWI64416.1"/>
    <property type="molecule type" value="Genomic_DNA"/>
</dbReference>
<accession>A0A562R7R7</accession>
<evidence type="ECO:0000313" key="2">
    <source>
        <dbReference type="Proteomes" id="UP000318431"/>
    </source>
</evidence>
<dbReference type="AlphaFoldDB" id="A0A562R7R7"/>